<dbReference type="Proteomes" id="UP000266723">
    <property type="component" value="Unassembled WGS sequence"/>
</dbReference>
<name>A0ABQ7CBQ7_BRACR</name>
<protein>
    <recommendedName>
        <fullName evidence="3">BRX domain-containing protein</fullName>
    </recommendedName>
</protein>
<reference evidence="1 2" key="1">
    <citation type="journal article" date="2020" name="BMC Genomics">
        <title>Intraspecific diversification of the crop wild relative Brassica cretica Lam. using demographic model selection.</title>
        <authorList>
            <person name="Kioukis A."/>
            <person name="Michalopoulou V.A."/>
            <person name="Briers L."/>
            <person name="Pirintsos S."/>
            <person name="Studholme D.J."/>
            <person name="Pavlidis P."/>
            <person name="Sarris P.F."/>
        </authorList>
    </citation>
    <scope>NUCLEOTIDE SEQUENCE [LARGE SCALE GENOMIC DNA]</scope>
    <source>
        <strain evidence="2">cv. PFS-1207/04</strain>
    </source>
</reference>
<proteinExistence type="predicted"/>
<sequence>MSITIISSPFSHYGPSKIEVVSPERFLCSGQPSAPKSELEKTPWWRGFSDNGHELGVSKGKRFRSVAHTLHFFMQRRRSKCNIVKEDERESSRKMKRSRKKYVSLHWRKEKAMTYLK</sequence>
<comment type="caution">
    <text evidence="1">The sequence shown here is derived from an EMBL/GenBank/DDBJ whole genome shotgun (WGS) entry which is preliminary data.</text>
</comment>
<dbReference type="EMBL" id="QGKV02000832">
    <property type="protein sequence ID" value="KAF3549101.1"/>
    <property type="molecule type" value="Genomic_DNA"/>
</dbReference>
<gene>
    <name evidence="1" type="ORF">DY000_02009184</name>
</gene>
<evidence type="ECO:0000313" key="1">
    <source>
        <dbReference type="EMBL" id="KAF3549101.1"/>
    </source>
</evidence>
<organism evidence="1 2">
    <name type="scientific">Brassica cretica</name>
    <name type="common">Mustard</name>
    <dbReference type="NCBI Taxonomy" id="69181"/>
    <lineage>
        <taxon>Eukaryota</taxon>
        <taxon>Viridiplantae</taxon>
        <taxon>Streptophyta</taxon>
        <taxon>Embryophyta</taxon>
        <taxon>Tracheophyta</taxon>
        <taxon>Spermatophyta</taxon>
        <taxon>Magnoliopsida</taxon>
        <taxon>eudicotyledons</taxon>
        <taxon>Gunneridae</taxon>
        <taxon>Pentapetalae</taxon>
        <taxon>rosids</taxon>
        <taxon>malvids</taxon>
        <taxon>Brassicales</taxon>
        <taxon>Brassicaceae</taxon>
        <taxon>Brassiceae</taxon>
        <taxon>Brassica</taxon>
    </lineage>
</organism>
<evidence type="ECO:0008006" key="3">
    <source>
        <dbReference type="Google" id="ProtNLM"/>
    </source>
</evidence>
<accession>A0ABQ7CBQ7</accession>
<evidence type="ECO:0000313" key="2">
    <source>
        <dbReference type="Proteomes" id="UP000266723"/>
    </source>
</evidence>
<keyword evidence="2" id="KW-1185">Reference proteome</keyword>